<dbReference type="AlphaFoldDB" id="A0A7N2LS78"/>
<dbReference type="InterPro" id="IPR003703">
    <property type="entry name" value="Acyl_CoA_thio"/>
</dbReference>
<dbReference type="GO" id="GO:0009062">
    <property type="term" value="P:fatty acid catabolic process"/>
    <property type="evidence" value="ECO:0007669"/>
    <property type="project" value="TreeGrafter"/>
</dbReference>
<dbReference type="Proteomes" id="UP000594261">
    <property type="component" value="Chromosome 5"/>
</dbReference>
<sequence>MLPSMEETSHGSTSSKVRFVLRNSQCCLFFLGSVCFAVIVKLDGFSLLLTYGNKVATTNFIPWPIEIQFCEPNASTNQTKSPPRCVVAYTSDLIFLQVSMNPHHRKNLKTSAVSLDHWMHFHWPLRADDCLLFVINSPAAYNARGFDSAKIFNRKREHVASATQEGLIRVIKNPIPPVTSKL</sequence>
<dbReference type="GO" id="GO:0047617">
    <property type="term" value="F:fatty acyl-CoA hydrolase activity"/>
    <property type="evidence" value="ECO:0007669"/>
    <property type="project" value="InterPro"/>
</dbReference>
<evidence type="ECO:0000313" key="2">
    <source>
        <dbReference type="EnsemblPlants" id="QL05p057193:mrna"/>
    </source>
</evidence>
<dbReference type="EMBL" id="LRBV02000005">
    <property type="status" value="NOT_ANNOTATED_CDS"/>
    <property type="molecule type" value="Genomic_DNA"/>
</dbReference>
<evidence type="ECO:0000259" key="1">
    <source>
        <dbReference type="Pfam" id="PF02551"/>
    </source>
</evidence>
<dbReference type="PANTHER" id="PTHR11066:SF34">
    <property type="entry name" value="ACYL-COENZYME A THIOESTERASE 8"/>
    <property type="match status" value="1"/>
</dbReference>
<protein>
    <recommendedName>
        <fullName evidence="1">Acyl-CoA thioesterase 2 C-terminal domain-containing protein</fullName>
    </recommendedName>
</protein>
<dbReference type="InterPro" id="IPR029069">
    <property type="entry name" value="HotDog_dom_sf"/>
</dbReference>
<accession>A0A7N2LS78</accession>
<dbReference type="InParanoid" id="A0A7N2LS78"/>
<dbReference type="Gramene" id="QL05p057193:mrna">
    <property type="protein sequence ID" value="QL05p057193:mrna"/>
    <property type="gene ID" value="QL05p057193"/>
</dbReference>
<dbReference type="CDD" id="cd03444">
    <property type="entry name" value="Thioesterase_II_repeat1"/>
    <property type="match status" value="1"/>
</dbReference>
<name>A0A7N2LS78_QUELO</name>
<keyword evidence="3" id="KW-1185">Reference proteome</keyword>
<dbReference type="SUPFAM" id="SSF54637">
    <property type="entry name" value="Thioesterase/thiol ester dehydrase-isomerase"/>
    <property type="match status" value="1"/>
</dbReference>
<dbReference type="Gene3D" id="3.10.129.10">
    <property type="entry name" value="Hotdog Thioesterase"/>
    <property type="match status" value="1"/>
</dbReference>
<dbReference type="PANTHER" id="PTHR11066">
    <property type="entry name" value="ACYL-COA THIOESTERASE"/>
    <property type="match status" value="1"/>
</dbReference>
<dbReference type="EnsemblPlants" id="QL05p057193:mrna">
    <property type="protein sequence ID" value="QL05p057193:mrna"/>
    <property type="gene ID" value="QL05p057193"/>
</dbReference>
<organism evidence="2 3">
    <name type="scientific">Quercus lobata</name>
    <name type="common">Valley oak</name>
    <dbReference type="NCBI Taxonomy" id="97700"/>
    <lineage>
        <taxon>Eukaryota</taxon>
        <taxon>Viridiplantae</taxon>
        <taxon>Streptophyta</taxon>
        <taxon>Embryophyta</taxon>
        <taxon>Tracheophyta</taxon>
        <taxon>Spermatophyta</taxon>
        <taxon>Magnoliopsida</taxon>
        <taxon>eudicotyledons</taxon>
        <taxon>Gunneridae</taxon>
        <taxon>Pentapetalae</taxon>
        <taxon>rosids</taxon>
        <taxon>fabids</taxon>
        <taxon>Fagales</taxon>
        <taxon>Fagaceae</taxon>
        <taxon>Quercus</taxon>
    </lineage>
</organism>
<dbReference type="Pfam" id="PF02551">
    <property type="entry name" value="Acyl_CoA_thio"/>
    <property type="match status" value="1"/>
</dbReference>
<dbReference type="GO" id="GO:0006637">
    <property type="term" value="P:acyl-CoA metabolic process"/>
    <property type="evidence" value="ECO:0007669"/>
    <property type="project" value="InterPro"/>
</dbReference>
<reference evidence="2 3" key="1">
    <citation type="journal article" date="2016" name="G3 (Bethesda)">
        <title>First Draft Assembly and Annotation of the Genome of a California Endemic Oak Quercus lobata Nee (Fagaceae).</title>
        <authorList>
            <person name="Sork V.L."/>
            <person name="Fitz-Gibbon S.T."/>
            <person name="Puiu D."/>
            <person name="Crepeau M."/>
            <person name="Gugger P.F."/>
            <person name="Sherman R."/>
            <person name="Stevens K."/>
            <person name="Langley C.H."/>
            <person name="Pellegrini M."/>
            <person name="Salzberg S.L."/>
        </authorList>
    </citation>
    <scope>NUCLEOTIDE SEQUENCE [LARGE SCALE GENOMIC DNA]</scope>
    <source>
        <strain evidence="2 3">cv. SW786</strain>
    </source>
</reference>
<evidence type="ECO:0000313" key="3">
    <source>
        <dbReference type="Proteomes" id="UP000594261"/>
    </source>
</evidence>
<proteinExistence type="predicted"/>
<dbReference type="InterPro" id="IPR025652">
    <property type="entry name" value="TesB_C"/>
</dbReference>
<feature type="domain" description="Acyl-CoA thioesterase 2 C-terminal" evidence="1">
    <location>
        <begin position="77"/>
        <end position="167"/>
    </location>
</feature>
<reference evidence="2" key="2">
    <citation type="submission" date="2021-01" db="UniProtKB">
        <authorList>
            <consortium name="EnsemblPlants"/>
        </authorList>
    </citation>
    <scope>IDENTIFICATION</scope>
</reference>